<evidence type="ECO:0000259" key="3">
    <source>
        <dbReference type="PROSITE" id="PS50887"/>
    </source>
</evidence>
<dbReference type="Gene3D" id="3.20.20.450">
    <property type="entry name" value="EAL domain"/>
    <property type="match status" value="1"/>
</dbReference>
<dbReference type="Proteomes" id="UP000659904">
    <property type="component" value="Unassembled WGS sequence"/>
</dbReference>
<feature type="region of interest" description="Disordered" evidence="1">
    <location>
        <begin position="474"/>
        <end position="493"/>
    </location>
</feature>
<evidence type="ECO:0000313" key="5">
    <source>
        <dbReference type="Proteomes" id="UP000659904"/>
    </source>
</evidence>
<dbReference type="SUPFAM" id="SSF55073">
    <property type="entry name" value="Nucleotide cyclase"/>
    <property type="match status" value="1"/>
</dbReference>
<dbReference type="RefSeq" id="WP_170212905.1">
    <property type="nucleotide sequence ID" value="NZ_BONH01000007.1"/>
</dbReference>
<dbReference type="PANTHER" id="PTHR33121">
    <property type="entry name" value="CYCLIC DI-GMP PHOSPHODIESTERASE PDEF"/>
    <property type="match status" value="1"/>
</dbReference>
<keyword evidence="5" id="KW-1185">Reference proteome</keyword>
<dbReference type="CDD" id="cd01948">
    <property type="entry name" value="EAL"/>
    <property type="match status" value="1"/>
</dbReference>
<dbReference type="Gene3D" id="3.30.70.270">
    <property type="match status" value="1"/>
</dbReference>
<name>A0A8J3KCL2_9ACTN</name>
<dbReference type="EMBL" id="BONH01000007">
    <property type="protein sequence ID" value="GIF97177.1"/>
    <property type="molecule type" value="Genomic_DNA"/>
</dbReference>
<dbReference type="CDD" id="cd01949">
    <property type="entry name" value="GGDEF"/>
    <property type="match status" value="1"/>
</dbReference>
<sequence>MSVPEIDIDHGPRDTAVRSDAVAGTHVVGHPGDDLHTTPVPSLPNPHPSRRHTMYDPLTGLPNRAMLRNALLAALSPAATQRPVGLCHLDVDGFTAINHTLGHDVGDQLLQTIARRLSAVLGEGCLLARTGSDEFTVLVTSCSHVTDVTNIADTILQAIRLPMDIGGRRLQVTAGVGVVAHTPQLGSAHELMSAAESALSQAKSAGRDRYRRFDPDLHARQLARHEIARALPQALERGELFVEYQPMVRADDGELHGVEALARWRHPQQGLLGPAQFIPVAEEHGMIDKVGMFVLRTACAQAGTWKARHPNHPLVMSVNLAPAQADDPALPGLVAGLLAQHGVDPAMLQLEVTESSMMPTAGQAVETLRALARLGVRIAIDDFGTGYANLSNLRSLPVHHLKLARQFVTPPDDELAERVDCVLIATVVRLARSLGLGVIAEGVESQAQAQILRRLGCDVFQGYVYGRPQSPEAIDARLSTTSSRGNRKESRQP</sequence>
<feature type="domain" description="GGDEF" evidence="3">
    <location>
        <begin position="82"/>
        <end position="215"/>
    </location>
</feature>
<evidence type="ECO:0000259" key="2">
    <source>
        <dbReference type="PROSITE" id="PS50883"/>
    </source>
</evidence>
<dbReference type="SMART" id="SM00267">
    <property type="entry name" value="GGDEF"/>
    <property type="match status" value="1"/>
</dbReference>
<organism evidence="4 5">
    <name type="scientific">Catellatospora citrea</name>
    <dbReference type="NCBI Taxonomy" id="53366"/>
    <lineage>
        <taxon>Bacteria</taxon>
        <taxon>Bacillati</taxon>
        <taxon>Actinomycetota</taxon>
        <taxon>Actinomycetes</taxon>
        <taxon>Micromonosporales</taxon>
        <taxon>Micromonosporaceae</taxon>
        <taxon>Catellatospora</taxon>
    </lineage>
</organism>
<dbReference type="Pfam" id="PF00990">
    <property type="entry name" value="GGDEF"/>
    <property type="match status" value="1"/>
</dbReference>
<evidence type="ECO:0000256" key="1">
    <source>
        <dbReference type="SAM" id="MobiDB-lite"/>
    </source>
</evidence>
<accession>A0A8J3KCL2</accession>
<comment type="caution">
    <text evidence="4">The sequence shown here is derived from an EMBL/GenBank/DDBJ whole genome shotgun (WGS) entry which is preliminary data.</text>
</comment>
<feature type="region of interest" description="Disordered" evidence="1">
    <location>
        <begin position="28"/>
        <end position="49"/>
    </location>
</feature>
<dbReference type="InterPro" id="IPR001633">
    <property type="entry name" value="EAL_dom"/>
</dbReference>
<feature type="domain" description="EAL" evidence="2">
    <location>
        <begin position="224"/>
        <end position="482"/>
    </location>
</feature>
<dbReference type="Pfam" id="PF00563">
    <property type="entry name" value="EAL"/>
    <property type="match status" value="1"/>
</dbReference>
<dbReference type="InterPro" id="IPR043128">
    <property type="entry name" value="Rev_trsase/Diguanyl_cyclase"/>
</dbReference>
<evidence type="ECO:0000313" key="4">
    <source>
        <dbReference type="EMBL" id="GIF97177.1"/>
    </source>
</evidence>
<dbReference type="InterPro" id="IPR050706">
    <property type="entry name" value="Cyclic-di-GMP_PDE-like"/>
</dbReference>
<dbReference type="PROSITE" id="PS50887">
    <property type="entry name" value="GGDEF"/>
    <property type="match status" value="1"/>
</dbReference>
<reference evidence="4 5" key="1">
    <citation type="submission" date="2021-01" db="EMBL/GenBank/DDBJ databases">
        <title>Whole genome shotgun sequence of Catellatospora citrea NBRC 14495.</title>
        <authorList>
            <person name="Komaki H."/>
            <person name="Tamura T."/>
        </authorList>
    </citation>
    <scope>NUCLEOTIDE SEQUENCE [LARGE SCALE GENOMIC DNA]</scope>
    <source>
        <strain evidence="4 5">NBRC 14495</strain>
    </source>
</reference>
<dbReference type="AlphaFoldDB" id="A0A8J3KCL2"/>
<gene>
    <name evidence="4" type="ORF">Cci01nite_22710</name>
</gene>
<dbReference type="SMART" id="SM00052">
    <property type="entry name" value="EAL"/>
    <property type="match status" value="1"/>
</dbReference>
<evidence type="ECO:0008006" key="6">
    <source>
        <dbReference type="Google" id="ProtNLM"/>
    </source>
</evidence>
<dbReference type="InterPro" id="IPR000160">
    <property type="entry name" value="GGDEF_dom"/>
</dbReference>
<dbReference type="GO" id="GO:0071111">
    <property type="term" value="F:cyclic-guanylate-specific phosphodiesterase activity"/>
    <property type="evidence" value="ECO:0007669"/>
    <property type="project" value="InterPro"/>
</dbReference>
<dbReference type="PROSITE" id="PS50883">
    <property type="entry name" value="EAL"/>
    <property type="match status" value="1"/>
</dbReference>
<dbReference type="InterPro" id="IPR035919">
    <property type="entry name" value="EAL_sf"/>
</dbReference>
<proteinExistence type="predicted"/>
<protein>
    <recommendedName>
        <fullName evidence="6">Diguanylate cyclase (GGDEF)-like protein</fullName>
    </recommendedName>
</protein>
<dbReference type="SUPFAM" id="SSF141868">
    <property type="entry name" value="EAL domain-like"/>
    <property type="match status" value="1"/>
</dbReference>
<dbReference type="InterPro" id="IPR029787">
    <property type="entry name" value="Nucleotide_cyclase"/>
</dbReference>
<dbReference type="PANTHER" id="PTHR33121:SF70">
    <property type="entry name" value="SIGNALING PROTEIN YKOW"/>
    <property type="match status" value="1"/>
</dbReference>
<dbReference type="NCBIfam" id="TIGR00254">
    <property type="entry name" value="GGDEF"/>
    <property type="match status" value="1"/>
</dbReference>